<dbReference type="PANTHER" id="PTHR46847">
    <property type="entry name" value="D-ALLOSE-BINDING PERIPLASMIC PROTEIN-RELATED"/>
    <property type="match status" value="1"/>
</dbReference>
<comment type="subcellular location">
    <subcellularLocation>
        <location evidence="1">Cell envelope</location>
    </subcellularLocation>
</comment>
<protein>
    <submittedName>
        <fullName evidence="5">Inositol transport system substrate-binding protein</fullName>
    </submittedName>
</protein>
<dbReference type="SUPFAM" id="SSF53822">
    <property type="entry name" value="Periplasmic binding protein-like I"/>
    <property type="match status" value="1"/>
</dbReference>
<dbReference type="InterPro" id="IPR028082">
    <property type="entry name" value="Peripla_BP_I"/>
</dbReference>
<reference evidence="6" key="1">
    <citation type="submission" date="2016-10" db="EMBL/GenBank/DDBJ databases">
        <authorList>
            <person name="Varghese N."/>
            <person name="Submissions S."/>
        </authorList>
    </citation>
    <scope>NUCLEOTIDE SEQUENCE [LARGE SCALE GENOMIC DNA]</scope>
    <source>
        <strain evidence="6">CGMCC 1.10783</strain>
    </source>
</reference>
<keyword evidence="3" id="KW-0732">Signal</keyword>
<dbReference type="GO" id="GO:0030313">
    <property type="term" value="C:cell envelope"/>
    <property type="evidence" value="ECO:0007669"/>
    <property type="project" value="UniProtKB-SubCell"/>
</dbReference>
<dbReference type="EMBL" id="FNEI01000003">
    <property type="protein sequence ID" value="SDI54982.1"/>
    <property type="molecule type" value="Genomic_DNA"/>
</dbReference>
<dbReference type="OrthoDB" id="9813037at2"/>
<proteinExistence type="inferred from homology"/>
<keyword evidence="6" id="KW-1185">Reference proteome</keyword>
<dbReference type="RefSeq" id="WP_074587323.1">
    <property type="nucleotide sequence ID" value="NZ_FNEI01000003.1"/>
</dbReference>
<evidence type="ECO:0000256" key="2">
    <source>
        <dbReference type="ARBA" id="ARBA00007639"/>
    </source>
</evidence>
<evidence type="ECO:0000256" key="3">
    <source>
        <dbReference type="ARBA" id="ARBA00022729"/>
    </source>
</evidence>
<evidence type="ECO:0000259" key="4">
    <source>
        <dbReference type="Pfam" id="PF13407"/>
    </source>
</evidence>
<name>A0A1G8LGW9_9MICC</name>
<dbReference type="Proteomes" id="UP000182130">
    <property type="component" value="Unassembled WGS sequence"/>
</dbReference>
<feature type="domain" description="Periplasmic binding protein" evidence="4">
    <location>
        <begin position="47"/>
        <end position="303"/>
    </location>
</feature>
<dbReference type="Gene3D" id="3.40.50.2300">
    <property type="match status" value="2"/>
</dbReference>
<evidence type="ECO:0000256" key="1">
    <source>
        <dbReference type="ARBA" id="ARBA00004196"/>
    </source>
</evidence>
<dbReference type="GO" id="GO:0030246">
    <property type="term" value="F:carbohydrate binding"/>
    <property type="evidence" value="ECO:0007669"/>
    <property type="project" value="UniProtKB-ARBA"/>
</dbReference>
<sequence>MGMRHKLAAATAMLAAGALTLTGCAGGSNADGSTAGTSGAASKTYNIGVVVLDLQDPDLAHMTDAMKKTADEKGVKLNITDSKKDVGSELNQVEDLLTRQVDAVIMQPLDGEASQNAAKRVIAANIPLFILSTEFAEGSNVGYKSYIGVDDTVAGEMQAEYLNKLLPNGGNIVFAAGIYGASWTDRRKSGFDKTINKNFKIVAEFQAKGSRDEAKRNMEDTLQRFPSGKIDAVVANNDEMAIGAASAISDAGRTAEFKAVVGVDGTDPALKDIKAGTMTATVRQDSAGQGVKAVEVVTDFLKGGNVENRYTLPFTLITKDNLSDFLK</sequence>
<evidence type="ECO:0000313" key="6">
    <source>
        <dbReference type="Proteomes" id="UP000182130"/>
    </source>
</evidence>
<organism evidence="5 6">
    <name type="scientific">Arthrobacter cupressi</name>
    <dbReference type="NCBI Taxonomy" id="1045773"/>
    <lineage>
        <taxon>Bacteria</taxon>
        <taxon>Bacillati</taxon>
        <taxon>Actinomycetota</taxon>
        <taxon>Actinomycetes</taxon>
        <taxon>Micrococcales</taxon>
        <taxon>Micrococcaceae</taxon>
        <taxon>Arthrobacter</taxon>
    </lineage>
</organism>
<accession>A0A1G8LGW9</accession>
<dbReference type="PANTHER" id="PTHR46847:SF1">
    <property type="entry name" value="D-ALLOSE-BINDING PERIPLASMIC PROTEIN-RELATED"/>
    <property type="match status" value="1"/>
</dbReference>
<comment type="similarity">
    <text evidence="2">Belongs to the bacterial solute-binding protein 2 family.</text>
</comment>
<dbReference type="Pfam" id="PF13407">
    <property type="entry name" value="Peripla_BP_4"/>
    <property type="match status" value="1"/>
</dbReference>
<evidence type="ECO:0000313" key="5">
    <source>
        <dbReference type="EMBL" id="SDI54982.1"/>
    </source>
</evidence>
<gene>
    <name evidence="5" type="ORF">SAMN05216555_10364</name>
</gene>
<dbReference type="InterPro" id="IPR025997">
    <property type="entry name" value="SBP_2_dom"/>
</dbReference>
<dbReference type="PROSITE" id="PS51257">
    <property type="entry name" value="PROKAR_LIPOPROTEIN"/>
    <property type="match status" value="1"/>
</dbReference>
<dbReference type="STRING" id="1045773.SAMN05216555_10364"/>
<dbReference type="CDD" id="cd01536">
    <property type="entry name" value="PBP1_ABC_sugar_binding-like"/>
    <property type="match status" value="1"/>
</dbReference>
<dbReference type="AlphaFoldDB" id="A0A1G8LGW9"/>